<proteinExistence type="predicted"/>
<gene>
    <name evidence="3" type="ORF">OESDEN_18499</name>
</gene>
<feature type="region of interest" description="Disordered" evidence="1">
    <location>
        <begin position="37"/>
        <end position="63"/>
    </location>
</feature>
<name>A0A0B1SE37_OESDE</name>
<feature type="compositionally biased region" description="Polar residues" evidence="1">
    <location>
        <begin position="40"/>
        <end position="63"/>
    </location>
</feature>
<accession>A0A0B1SE37</accession>
<evidence type="ECO:0000256" key="2">
    <source>
        <dbReference type="SAM" id="SignalP"/>
    </source>
</evidence>
<feature type="chain" id="PRO_5002061504" evidence="2">
    <location>
        <begin position="21"/>
        <end position="63"/>
    </location>
</feature>
<evidence type="ECO:0000313" key="4">
    <source>
        <dbReference type="Proteomes" id="UP000053660"/>
    </source>
</evidence>
<sequence length="63" mass="6401">MLQSLTLLISALAAVSRSLAATAPGSGCNCCYRSPHEGLDSSSTGCEDAGENSQATNKGQKIQ</sequence>
<keyword evidence="2" id="KW-0732">Signal</keyword>
<keyword evidence="4" id="KW-1185">Reference proteome</keyword>
<evidence type="ECO:0000256" key="1">
    <source>
        <dbReference type="SAM" id="MobiDB-lite"/>
    </source>
</evidence>
<dbReference type="Proteomes" id="UP000053660">
    <property type="component" value="Unassembled WGS sequence"/>
</dbReference>
<dbReference type="AlphaFoldDB" id="A0A0B1SE37"/>
<dbReference type="EMBL" id="KN585290">
    <property type="protein sequence ID" value="KHJ81812.1"/>
    <property type="molecule type" value="Genomic_DNA"/>
</dbReference>
<feature type="signal peptide" evidence="2">
    <location>
        <begin position="1"/>
        <end position="20"/>
    </location>
</feature>
<organism evidence="3 4">
    <name type="scientific">Oesophagostomum dentatum</name>
    <name type="common">Nodular worm</name>
    <dbReference type="NCBI Taxonomy" id="61180"/>
    <lineage>
        <taxon>Eukaryota</taxon>
        <taxon>Metazoa</taxon>
        <taxon>Ecdysozoa</taxon>
        <taxon>Nematoda</taxon>
        <taxon>Chromadorea</taxon>
        <taxon>Rhabditida</taxon>
        <taxon>Rhabditina</taxon>
        <taxon>Rhabditomorpha</taxon>
        <taxon>Strongyloidea</taxon>
        <taxon>Strongylidae</taxon>
        <taxon>Oesophagostomum</taxon>
    </lineage>
</organism>
<protein>
    <submittedName>
        <fullName evidence="3">Uncharacterized protein</fullName>
    </submittedName>
</protein>
<reference evidence="3 4" key="1">
    <citation type="submission" date="2014-03" db="EMBL/GenBank/DDBJ databases">
        <title>Draft genome of the hookworm Oesophagostomum dentatum.</title>
        <authorList>
            <person name="Mitreva M."/>
        </authorList>
    </citation>
    <scope>NUCLEOTIDE SEQUENCE [LARGE SCALE GENOMIC DNA]</scope>
    <source>
        <strain evidence="3 4">OD-Hann</strain>
    </source>
</reference>
<evidence type="ECO:0000313" key="3">
    <source>
        <dbReference type="EMBL" id="KHJ81812.1"/>
    </source>
</evidence>